<keyword evidence="6 8" id="KW-0472">Membrane</keyword>
<dbReference type="GO" id="GO:0045436">
    <property type="term" value="F:lycopene beta cyclase activity"/>
    <property type="evidence" value="ECO:0007669"/>
    <property type="project" value="UniProtKB-ARBA"/>
</dbReference>
<evidence type="ECO:0000256" key="1">
    <source>
        <dbReference type="ARBA" id="ARBA00004141"/>
    </source>
</evidence>
<sequence length="111" mass="12703">MNYSDIAITAFAVAVMADLFLFKNSLLTRPAFWTSYGIILPFQFLTNWWLTSKNIVMYSPDAIVGLRIFSAPAEDLLFGFALVLGVMDMWEFWGRRGMQRDPRPKKDAGKN</sequence>
<keyword evidence="3 8" id="KW-0812">Transmembrane</keyword>
<dbReference type="GO" id="GO:0016020">
    <property type="term" value="C:membrane"/>
    <property type="evidence" value="ECO:0007669"/>
    <property type="project" value="UniProtKB-SubCell"/>
</dbReference>
<evidence type="ECO:0000256" key="8">
    <source>
        <dbReference type="SAM" id="Phobius"/>
    </source>
</evidence>
<dbReference type="Pfam" id="PF18916">
    <property type="entry name" value="Lycopene_cyc"/>
    <property type="match status" value="1"/>
</dbReference>
<evidence type="ECO:0000259" key="9">
    <source>
        <dbReference type="Pfam" id="PF18916"/>
    </source>
</evidence>
<dbReference type="GO" id="GO:0016120">
    <property type="term" value="P:carotene biosynthetic process"/>
    <property type="evidence" value="ECO:0007669"/>
    <property type="project" value="UniProtKB-ARBA"/>
</dbReference>
<protein>
    <submittedName>
        <fullName evidence="10">Unannotated protein</fullName>
    </submittedName>
</protein>
<accession>A0A6J6BR78</accession>
<evidence type="ECO:0000256" key="2">
    <source>
        <dbReference type="ARBA" id="ARBA00004829"/>
    </source>
</evidence>
<feature type="transmembrane region" description="Helical" evidence="8">
    <location>
        <begin position="31"/>
        <end position="50"/>
    </location>
</feature>
<reference evidence="10" key="1">
    <citation type="submission" date="2020-05" db="EMBL/GenBank/DDBJ databases">
        <authorList>
            <person name="Chiriac C."/>
            <person name="Salcher M."/>
            <person name="Ghai R."/>
            <person name="Kavagutti S V."/>
        </authorList>
    </citation>
    <scope>NUCLEOTIDE SEQUENCE</scope>
</reference>
<name>A0A6J6BR78_9ZZZZ</name>
<evidence type="ECO:0000313" key="10">
    <source>
        <dbReference type="EMBL" id="CAB4540849.1"/>
    </source>
</evidence>
<keyword evidence="4" id="KW-0125">Carotenoid biosynthesis</keyword>
<dbReference type="NCBIfam" id="TIGR03462">
    <property type="entry name" value="CarR_dom_SF"/>
    <property type="match status" value="1"/>
</dbReference>
<evidence type="ECO:0000256" key="7">
    <source>
        <dbReference type="ARBA" id="ARBA00023235"/>
    </source>
</evidence>
<comment type="subcellular location">
    <subcellularLocation>
        <location evidence="1">Membrane</location>
        <topology evidence="1">Multi-pass membrane protein</topology>
    </subcellularLocation>
</comment>
<comment type="pathway">
    <text evidence="2">Carotenoid biosynthesis.</text>
</comment>
<gene>
    <name evidence="10" type="ORF">UFOPK1419_00603</name>
</gene>
<dbReference type="GO" id="GO:0016117">
    <property type="term" value="P:carotenoid biosynthetic process"/>
    <property type="evidence" value="ECO:0007669"/>
    <property type="project" value="UniProtKB-KW"/>
</dbReference>
<keyword evidence="7" id="KW-0413">Isomerase</keyword>
<keyword evidence="5 8" id="KW-1133">Transmembrane helix</keyword>
<dbReference type="InterPro" id="IPR017825">
    <property type="entry name" value="Lycopene_cyclase_dom"/>
</dbReference>
<feature type="domain" description="Lycopene cyclase" evidence="9">
    <location>
        <begin position="9"/>
        <end position="92"/>
    </location>
</feature>
<evidence type="ECO:0000256" key="6">
    <source>
        <dbReference type="ARBA" id="ARBA00023136"/>
    </source>
</evidence>
<dbReference type="GO" id="GO:0016872">
    <property type="term" value="F:intramolecular lyase activity"/>
    <property type="evidence" value="ECO:0007669"/>
    <property type="project" value="InterPro"/>
</dbReference>
<proteinExistence type="predicted"/>
<organism evidence="10">
    <name type="scientific">freshwater metagenome</name>
    <dbReference type="NCBI Taxonomy" id="449393"/>
    <lineage>
        <taxon>unclassified sequences</taxon>
        <taxon>metagenomes</taxon>
        <taxon>ecological metagenomes</taxon>
    </lineage>
</organism>
<dbReference type="AlphaFoldDB" id="A0A6J6BR78"/>
<feature type="transmembrane region" description="Helical" evidence="8">
    <location>
        <begin position="76"/>
        <end position="93"/>
    </location>
</feature>
<dbReference type="EMBL" id="CAEZSK010000072">
    <property type="protein sequence ID" value="CAB4540849.1"/>
    <property type="molecule type" value="Genomic_DNA"/>
</dbReference>
<feature type="transmembrane region" description="Helical" evidence="8">
    <location>
        <begin position="6"/>
        <end position="22"/>
    </location>
</feature>
<evidence type="ECO:0000256" key="4">
    <source>
        <dbReference type="ARBA" id="ARBA00022746"/>
    </source>
</evidence>
<evidence type="ECO:0000256" key="5">
    <source>
        <dbReference type="ARBA" id="ARBA00022989"/>
    </source>
</evidence>
<evidence type="ECO:0000256" key="3">
    <source>
        <dbReference type="ARBA" id="ARBA00022692"/>
    </source>
</evidence>